<feature type="transmembrane region" description="Helical" evidence="7">
    <location>
        <begin position="270"/>
        <end position="292"/>
    </location>
</feature>
<organism evidence="8 9">
    <name type="scientific">Amycolatopsis rhabdoformis</name>
    <dbReference type="NCBI Taxonomy" id="1448059"/>
    <lineage>
        <taxon>Bacteria</taxon>
        <taxon>Bacillati</taxon>
        <taxon>Actinomycetota</taxon>
        <taxon>Actinomycetes</taxon>
        <taxon>Pseudonocardiales</taxon>
        <taxon>Pseudonocardiaceae</taxon>
        <taxon>Amycolatopsis</taxon>
    </lineage>
</organism>
<keyword evidence="3 7" id="KW-0812">Transmembrane</keyword>
<proteinExistence type="predicted"/>
<evidence type="ECO:0000256" key="7">
    <source>
        <dbReference type="SAM" id="Phobius"/>
    </source>
</evidence>
<sequence length="438" mass="46509">MVRAGTRGCRRIRWRNDVARRKLGRQFGWLWAAYAVSAFGSGLGFGAFGLIAISVLHSSAAGVSALTSAGLVIGAVVAIPTGPWIETRRKRPVMITMDLLRLVAMASIPLAFWLGRLTYGQLLLVAVVVAAAKIGFATASGAYLKSVVARDDLLVANSRFESTWWSSIALGPPLGGAAIGLFGYTTTVLADGLSYLLSALGITAIGGSEPAPVKDAVKKITLRDLPDSWRYLLSHPQLRPLLLNRLAVGGLIMATEPLLAVLLLRDLHFAPWQYGLAFAVPCVGGFVGSRVVGPTVAKYGEHKVMWLAAVGAVLWPIGLAFTPAGIAGLLLVMIIEFGVIIAMSLFNPVVATFRLKHIDHERLSRTLSAWQISTSLTTALLTLAWGILAALTTTRIAIGLAGLLLLFTPLLLPRVTASSAPDRTREGHPTAPASAEKM</sequence>
<evidence type="ECO:0000256" key="4">
    <source>
        <dbReference type="ARBA" id="ARBA00022989"/>
    </source>
</evidence>
<dbReference type="SUPFAM" id="SSF103473">
    <property type="entry name" value="MFS general substrate transporter"/>
    <property type="match status" value="1"/>
</dbReference>
<evidence type="ECO:0000313" key="9">
    <source>
        <dbReference type="Proteomes" id="UP001330812"/>
    </source>
</evidence>
<dbReference type="Gene3D" id="1.20.1250.20">
    <property type="entry name" value="MFS general substrate transporter like domains"/>
    <property type="match status" value="1"/>
</dbReference>
<keyword evidence="5 7" id="KW-0472">Membrane</keyword>
<feature type="transmembrane region" description="Helical" evidence="7">
    <location>
        <begin position="367"/>
        <end position="390"/>
    </location>
</feature>
<evidence type="ECO:0000256" key="2">
    <source>
        <dbReference type="ARBA" id="ARBA00022475"/>
    </source>
</evidence>
<feature type="transmembrane region" description="Helical" evidence="7">
    <location>
        <begin position="122"/>
        <end position="144"/>
    </location>
</feature>
<feature type="transmembrane region" description="Helical" evidence="7">
    <location>
        <begin position="29"/>
        <end position="53"/>
    </location>
</feature>
<feature type="transmembrane region" description="Helical" evidence="7">
    <location>
        <begin position="327"/>
        <end position="346"/>
    </location>
</feature>
<feature type="region of interest" description="Disordered" evidence="6">
    <location>
        <begin position="419"/>
        <end position="438"/>
    </location>
</feature>
<evidence type="ECO:0000313" key="8">
    <source>
        <dbReference type="EMBL" id="WSE35225.1"/>
    </source>
</evidence>
<dbReference type="CDD" id="cd06173">
    <property type="entry name" value="MFS_MefA_like"/>
    <property type="match status" value="1"/>
</dbReference>
<protein>
    <submittedName>
        <fullName evidence="8">MFS transporter</fullName>
    </submittedName>
</protein>
<dbReference type="Proteomes" id="UP001330812">
    <property type="component" value="Chromosome"/>
</dbReference>
<dbReference type="EMBL" id="CP142149">
    <property type="protein sequence ID" value="WSE35225.1"/>
    <property type="molecule type" value="Genomic_DNA"/>
</dbReference>
<keyword evidence="9" id="KW-1185">Reference proteome</keyword>
<comment type="subcellular location">
    <subcellularLocation>
        <location evidence="1">Cell membrane</location>
        <topology evidence="1">Multi-pass membrane protein</topology>
    </subcellularLocation>
</comment>
<keyword evidence="2" id="KW-1003">Cell membrane</keyword>
<feature type="transmembrane region" description="Helical" evidence="7">
    <location>
        <begin position="99"/>
        <end position="116"/>
    </location>
</feature>
<accession>A0ABZ1IM14</accession>
<dbReference type="InterPro" id="IPR011701">
    <property type="entry name" value="MFS"/>
</dbReference>
<evidence type="ECO:0000256" key="1">
    <source>
        <dbReference type="ARBA" id="ARBA00004651"/>
    </source>
</evidence>
<evidence type="ECO:0000256" key="5">
    <source>
        <dbReference type="ARBA" id="ARBA00023136"/>
    </source>
</evidence>
<reference evidence="8 9" key="1">
    <citation type="journal article" date="2015" name="Int. J. Syst. Evol. Microbiol.">
        <title>Amycolatopsis rhabdoformis sp. nov., an actinomycete isolated from a tropical forest soil.</title>
        <authorList>
            <person name="Souza W.R."/>
            <person name="Silva R.E."/>
            <person name="Goodfellow M."/>
            <person name="Busarakam K."/>
            <person name="Figueiro F.S."/>
            <person name="Ferreira D."/>
            <person name="Rodrigues-Filho E."/>
            <person name="Moraes L.A.B."/>
            <person name="Zucchi T.D."/>
        </authorList>
    </citation>
    <scope>NUCLEOTIDE SEQUENCE [LARGE SCALE GENOMIC DNA]</scope>
    <source>
        <strain evidence="8 9">NCIMB 14900</strain>
    </source>
</reference>
<dbReference type="InterPro" id="IPR036259">
    <property type="entry name" value="MFS_trans_sf"/>
</dbReference>
<dbReference type="RefSeq" id="WP_326838029.1">
    <property type="nucleotide sequence ID" value="NZ_CP142149.1"/>
</dbReference>
<gene>
    <name evidence="8" type="ORF">VSH64_25120</name>
</gene>
<evidence type="ECO:0000256" key="6">
    <source>
        <dbReference type="SAM" id="MobiDB-lite"/>
    </source>
</evidence>
<evidence type="ECO:0000256" key="3">
    <source>
        <dbReference type="ARBA" id="ARBA00022692"/>
    </source>
</evidence>
<name>A0ABZ1IM14_9PSEU</name>
<keyword evidence="4 7" id="KW-1133">Transmembrane helix</keyword>
<dbReference type="PANTHER" id="PTHR23513">
    <property type="entry name" value="INTEGRAL MEMBRANE EFFLUX PROTEIN-RELATED"/>
    <property type="match status" value="1"/>
</dbReference>
<dbReference type="Pfam" id="PF07690">
    <property type="entry name" value="MFS_1"/>
    <property type="match status" value="1"/>
</dbReference>
<feature type="transmembrane region" description="Helical" evidence="7">
    <location>
        <begin position="59"/>
        <end position="79"/>
    </location>
</feature>
<feature type="transmembrane region" description="Helical" evidence="7">
    <location>
        <begin position="304"/>
        <end position="321"/>
    </location>
</feature>
<feature type="transmembrane region" description="Helical" evidence="7">
    <location>
        <begin position="396"/>
        <end position="415"/>
    </location>
</feature>
<dbReference type="PANTHER" id="PTHR23513:SF6">
    <property type="entry name" value="MAJOR FACILITATOR SUPERFAMILY ASSOCIATED DOMAIN-CONTAINING PROTEIN"/>
    <property type="match status" value="1"/>
</dbReference>